<dbReference type="Proteomes" id="UP000426246">
    <property type="component" value="Chromosome"/>
</dbReference>
<gene>
    <name evidence="6" type="ORF">EHS13_30965</name>
</gene>
<dbReference type="SUPFAM" id="SSF53822">
    <property type="entry name" value="Periplasmic binding protein-like I"/>
    <property type="match status" value="1"/>
</dbReference>
<evidence type="ECO:0000256" key="3">
    <source>
        <dbReference type="ARBA" id="ARBA00022729"/>
    </source>
</evidence>
<keyword evidence="4" id="KW-0812">Transmembrane</keyword>
<dbReference type="Pfam" id="PF13407">
    <property type="entry name" value="Peripla_BP_4"/>
    <property type="match status" value="1"/>
</dbReference>
<dbReference type="EMBL" id="CP034235">
    <property type="protein sequence ID" value="QGQ98988.1"/>
    <property type="molecule type" value="Genomic_DNA"/>
</dbReference>
<dbReference type="Gene3D" id="3.40.50.2300">
    <property type="match status" value="2"/>
</dbReference>
<dbReference type="KEGG" id="ppsc:EHS13_30965"/>
<organism evidence="6 7">
    <name type="scientific">Paenibacillus psychroresistens</name>
    <dbReference type="NCBI Taxonomy" id="1778678"/>
    <lineage>
        <taxon>Bacteria</taxon>
        <taxon>Bacillati</taxon>
        <taxon>Bacillota</taxon>
        <taxon>Bacilli</taxon>
        <taxon>Bacillales</taxon>
        <taxon>Paenibacillaceae</taxon>
        <taxon>Paenibacillus</taxon>
    </lineage>
</organism>
<comment type="subcellular location">
    <subcellularLocation>
        <location evidence="1">Cell envelope</location>
    </subcellularLocation>
</comment>
<dbReference type="InterPro" id="IPR025997">
    <property type="entry name" value="SBP_2_dom"/>
</dbReference>
<keyword evidence="4" id="KW-0472">Membrane</keyword>
<keyword evidence="7" id="KW-1185">Reference proteome</keyword>
<evidence type="ECO:0000256" key="1">
    <source>
        <dbReference type="ARBA" id="ARBA00004196"/>
    </source>
</evidence>
<dbReference type="GO" id="GO:0030246">
    <property type="term" value="F:carbohydrate binding"/>
    <property type="evidence" value="ECO:0007669"/>
    <property type="project" value="UniProtKB-ARBA"/>
</dbReference>
<evidence type="ECO:0000313" key="7">
    <source>
        <dbReference type="Proteomes" id="UP000426246"/>
    </source>
</evidence>
<name>A0A6B8RV17_9BACL</name>
<keyword evidence="4" id="KW-1133">Transmembrane helix</keyword>
<feature type="domain" description="Periplasmic binding protein" evidence="5">
    <location>
        <begin position="38"/>
        <end position="296"/>
    </location>
</feature>
<dbReference type="OrthoDB" id="6196975at2"/>
<keyword evidence="3" id="KW-0732">Signal</keyword>
<evidence type="ECO:0000256" key="4">
    <source>
        <dbReference type="SAM" id="Phobius"/>
    </source>
</evidence>
<dbReference type="AlphaFoldDB" id="A0A6B8RV17"/>
<dbReference type="PANTHER" id="PTHR46847">
    <property type="entry name" value="D-ALLOSE-BINDING PERIPLASMIC PROTEIN-RELATED"/>
    <property type="match status" value="1"/>
</dbReference>
<accession>A0A6B8RV17</accession>
<comment type="similarity">
    <text evidence="2">Belongs to the bacterial solute-binding protein 2 family.</text>
</comment>
<evidence type="ECO:0000256" key="2">
    <source>
        <dbReference type="ARBA" id="ARBA00007639"/>
    </source>
</evidence>
<dbReference type="GO" id="GO:0030313">
    <property type="term" value="C:cell envelope"/>
    <property type="evidence" value="ECO:0007669"/>
    <property type="project" value="UniProtKB-SubCell"/>
</dbReference>
<feature type="transmembrane region" description="Helical" evidence="4">
    <location>
        <begin position="7"/>
        <end position="24"/>
    </location>
</feature>
<dbReference type="CDD" id="cd20006">
    <property type="entry name" value="PBP1_ABC_sugar_binding-like"/>
    <property type="match status" value="1"/>
</dbReference>
<proteinExistence type="inferred from homology"/>
<reference evidence="7" key="1">
    <citation type="submission" date="2018-11" db="EMBL/GenBank/DDBJ databases">
        <title>Complete genome sequence of Paenibacillus sp. ML311-T8.</title>
        <authorList>
            <person name="Nam Y.-D."/>
            <person name="Kang J."/>
            <person name="Chung W.-H."/>
            <person name="Park Y.S."/>
        </authorList>
    </citation>
    <scope>NUCLEOTIDE SEQUENCE [LARGE SCALE GENOMIC DNA]</scope>
    <source>
        <strain evidence="7">ML311-T8</strain>
    </source>
</reference>
<sequence>MKVNKTRYLFIVVIIVAVGTWAGIKLISDNLEPGQELIYFVPKTMDSRIEFWQVMNQGIASAAKEFNAEVRVLGTDTETDIEGQIRLLEQAIAAKPSAIVLAATDYNRLIPVSQKILKSGIKLITVDSGLNGGISASFIATDNFAAGQKAVASIQKWIAADASIAIISIVKGSATALERESGVRDSLKAYKDVEVLETYYSETSEAKAYDIVKTLIQENSKLKVIFGLNEPATVGAAKAIKDLGVESRVKLAGFDSSMDEIALLEDGYIQATVVQNPFNMGYLAIQTALQVSDGKKVNNRIDTGSVVITKENMFTKENQKLLVPFAEK</sequence>
<evidence type="ECO:0000313" key="6">
    <source>
        <dbReference type="EMBL" id="QGQ98988.1"/>
    </source>
</evidence>
<evidence type="ECO:0000259" key="5">
    <source>
        <dbReference type="Pfam" id="PF13407"/>
    </source>
</evidence>
<dbReference type="PANTHER" id="PTHR46847:SF1">
    <property type="entry name" value="D-ALLOSE-BINDING PERIPLASMIC PROTEIN-RELATED"/>
    <property type="match status" value="1"/>
</dbReference>
<dbReference type="InterPro" id="IPR028082">
    <property type="entry name" value="Peripla_BP_I"/>
</dbReference>
<protein>
    <submittedName>
        <fullName evidence="6">LacI family transcriptional regulator</fullName>
    </submittedName>
</protein>